<keyword evidence="1" id="KW-0479">Metal-binding</keyword>
<evidence type="ECO:0000256" key="2">
    <source>
        <dbReference type="ARBA" id="ARBA00023004"/>
    </source>
</evidence>
<proteinExistence type="predicted"/>
<dbReference type="GO" id="GO:0046872">
    <property type="term" value="F:metal ion binding"/>
    <property type="evidence" value="ECO:0007669"/>
    <property type="project" value="UniProtKB-KW"/>
</dbReference>
<dbReference type="GO" id="GO:0051536">
    <property type="term" value="F:iron-sulfur cluster binding"/>
    <property type="evidence" value="ECO:0007669"/>
    <property type="project" value="UniProtKB-KW"/>
</dbReference>
<gene>
    <name evidence="5" type="ORF">NE630_14075</name>
</gene>
<dbReference type="Proteomes" id="UP001205919">
    <property type="component" value="Unassembled WGS sequence"/>
</dbReference>
<dbReference type="PROSITE" id="PS51379">
    <property type="entry name" value="4FE4S_FER_2"/>
    <property type="match status" value="1"/>
</dbReference>
<evidence type="ECO:0000313" key="5">
    <source>
        <dbReference type="EMBL" id="MCQ4815562.1"/>
    </source>
</evidence>
<dbReference type="EMBL" id="JANFYT010000042">
    <property type="protein sequence ID" value="MCQ4815562.1"/>
    <property type="molecule type" value="Genomic_DNA"/>
</dbReference>
<organism evidence="5 6">
    <name type="scientific">Cloacibacillus evryensis</name>
    <dbReference type="NCBI Taxonomy" id="508460"/>
    <lineage>
        <taxon>Bacteria</taxon>
        <taxon>Thermotogati</taxon>
        <taxon>Synergistota</taxon>
        <taxon>Synergistia</taxon>
        <taxon>Synergistales</taxon>
        <taxon>Synergistaceae</taxon>
        <taxon>Cloacibacillus</taxon>
    </lineage>
</organism>
<evidence type="ECO:0000256" key="3">
    <source>
        <dbReference type="ARBA" id="ARBA00023014"/>
    </source>
</evidence>
<dbReference type="RefSeq" id="WP_083829518.1">
    <property type="nucleotide sequence ID" value="NZ_CABKQM010000002.1"/>
</dbReference>
<dbReference type="InterPro" id="IPR017900">
    <property type="entry name" value="4Fe4S_Fe_S_CS"/>
</dbReference>
<accession>A0AAW5K556</accession>
<dbReference type="GeneID" id="95757941"/>
<protein>
    <submittedName>
        <fullName evidence="5">4Fe-4S binding protein</fullName>
    </submittedName>
</protein>
<dbReference type="SUPFAM" id="SSF54862">
    <property type="entry name" value="4Fe-4S ferredoxins"/>
    <property type="match status" value="1"/>
</dbReference>
<keyword evidence="3" id="KW-0411">Iron-sulfur</keyword>
<name>A0AAW5K556_9BACT</name>
<keyword evidence="2" id="KW-0408">Iron</keyword>
<sequence>MRASPEGEAAAIEHPERCAVCGSCRLVCPAGAIDVYKE</sequence>
<keyword evidence="6" id="KW-1185">Reference proteome</keyword>
<reference evidence="5 6" key="1">
    <citation type="submission" date="2022-06" db="EMBL/GenBank/DDBJ databases">
        <title>Isolation of gut microbiota from human fecal samples.</title>
        <authorList>
            <person name="Pamer E.G."/>
            <person name="Barat B."/>
            <person name="Waligurski E."/>
            <person name="Medina S."/>
            <person name="Paddock L."/>
            <person name="Mostad J."/>
        </authorList>
    </citation>
    <scope>NUCLEOTIDE SEQUENCE [LARGE SCALE GENOMIC DNA]</scope>
    <source>
        <strain evidence="5 6">DFI.9.90</strain>
    </source>
</reference>
<dbReference type="Gene3D" id="3.30.70.20">
    <property type="match status" value="1"/>
</dbReference>
<dbReference type="Pfam" id="PF00037">
    <property type="entry name" value="Fer4"/>
    <property type="match status" value="1"/>
</dbReference>
<evidence type="ECO:0000313" key="6">
    <source>
        <dbReference type="Proteomes" id="UP001205919"/>
    </source>
</evidence>
<evidence type="ECO:0000256" key="1">
    <source>
        <dbReference type="ARBA" id="ARBA00022723"/>
    </source>
</evidence>
<dbReference type="PROSITE" id="PS00198">
    <property type="entry name" value="4FE4S_FER_1"/>
    <property type="match status" value="1"/>
</dbReference>
<dbReference type="InterPro" id="IPR017896">
    <property type="entry name" value="4Fe4S_Fe-S-bd"/>
</dbReference>
<evidence type="ECO:0000259" key="4">
    <source>
        <dbReference type="PROSITE" id="PS51379"/>
    </source>
</evidence>
<feature type="domain" description="4Fe-4S ferredoxin-type" evidence="4">
    <location>
        <begin position="8"/>
        <end position="38"/>
    </location>
</feature>
<comment type="caution">
    <text evidence="5">The sequence shown here is derived from an EMBL/GenBank/DDBJ whole genome shotgun (WGS) entry which is preliminary data.</text>
</comment>
<dbReference type="AlphaFoldDB" id="A0AAW5K556"/>